<name>F6W059_CIOIN</name>
<evidence type="ECO:0000256" key="1">
    <source>
        <dbReference type="SAM" id="MobiDB-lite"/>
    </source>
</evidence>
<dbReference type="PANTHER" id="PTHR21359">
    <property type="entry name" value="DUF5577 DOMAIN-CONTAINING PROTEIN"/>
    <property type="match status" value="1"/>
</dbReference>
<dbReference type="GeneTree" id="ENSGT00390000005773"/>
<feature type="region of interest" description="Disordered" evidence="1">
    <location>
        <begin position="165"/>
        <end position="185"/>
    </location>
</feature>
<dbReference type="InterPro" id="IPR039161">
    <property type="entry name" value="C19orf47-like"/>
</dbReference>
<dbReference type="InParanoid" id="F6W059"/>
<dbReference type="Ensembl" id="ENSCINT00000022529.2">
    <property type="protein sequence ID" value="ENSCINP00000022283.2"/>
    <property type="gene ID" value="ENSCING00000011723.2"/>
</dbReference>
<accession>F6W059</accession>
<reference evidence="3" key="1">
    <citation type="journal article" date="2002" name="Science">
        <title>The draft genome of Ciona intestinalis: insights into chordate and vertebrate origins.</title>
        <authorList>
            <person name="Dehal P."/>
            <person name="Satou Y."/>
            <person name="Campbell R.K."/>
            <person name="Chapman J."/>
            <person name="Degnan B."/>
            <person name="De Tomaso A."/>
            <person name="Davidson B."/>
            <person name="Di Gregorio A."/>
            <person name="Gelpke M."/>
            <person name="Goodstein D.M."/>
            <person name="Harafuji N."/>
            <person name="Hastings K.E."/>
            <person name="Ho I."/>
            <person name="Hotta K."/>
            <person name="Huang W."/>
            <person name="Kawashima T."/>
            <person name="Lemaire P."/>
            <person name="Martinez D."/>
            <person name="Meinertzhagen I.A."/>
            <person name="Necula S."/>
            <person name="Nonaka M."/>
            <person name="Putnam N."/>
            <person name="Rash S."/>
            <person name="Saiga H."/>
            <person name="Satake M."/>
            <person name="Terry A."/>
            <person name="Yamada L."/>
            <person name="Wang H.G."/>
            <person name="Awazu S."/>
            <person name="Azumi K."/>
            <person name="Boore J."/>
            <person name="Branno M."/>
            <person name="Chin-Bow S."/>
            <person name="DeSantis R."/>
            <person name="Doyle S."/>
            <person name="Francino P."/>
            <person name="Keys D.N."/>
            <person name="Haga S."/>
            <person name="Hayashi H."/>
            <person name="Hino K."/>
            <person name="Imai K.S."/>
            <person name="Inaba K."/>
            <person name="Kano S."/>
            <person name="Kobayashi K."/>
            <person name="Kobayashi M."/>
            <person name="Lee B.I."/>
            <person name="Makabe K.W."/>
            <person name="Manohar C."/>
            <person name="Matassi G."/>
            <person name="Medina M."/>
            <person name="Mochizuki Y."/>
            <person name="Mount S."/>
            <person name="Morishita T."/>
            <person name="Miura S."/>
            <person name="Nakayama A."/>
            <person name="Nishizaka S."/>
            <person name="Nomoto H."/>
            <person name="Ohta F."/>
            <person name="Oishi K."/>
            <person name="Rigoutsos I."/>
            <person name="Sano M."/>
            <person name="Sasaki A."/>
            <person name="Sasakura Y."/>
            <person name="Shoguchi E."/>
            <person name="Shin-i T."/>
            <person name="Spagnuolo A."/>
            <person name="Stainier D."/>
            <person name="Suzuki M.M."/>
            <person name="Tassy O."/>
            <person name="Takatori N."/>
            <person name="Tokuoka M."/>
            <person name="Yagi K."/>
            <person name="Yoshizaki F."/>
            <person name="Wada S."/>
            <person name="Zhang C."/>
            <person name="Hyatt P.D."/>
            <person name="Larimer F."/>
            <person name="Detter C."/>
            <person name="Doggett N."/>
            <person name="Glavina T."/>
            <person name="Hawkins T."/>
            <person name="Richardson P."/>
            <person name="Lucas S."/>
            <person name="Kohara Y."/>
            <person name="Levine M."/>
            <person name="Satoh N."/>
            <person name="Rokhsar D.S."/>
        </authorList>
    </citation>
    <scope>NUCLEOTIDE SEQUENCE [LARGE SCALE GENOMIC DNA]</scope>
</reference>
<keyword evidence="3" id="KW-1185">Reference proteome</keyword>
<dbReference type="HOGENOM" id="CLU_1318014_0_0_1"/>
<dbReference type="PANTHER" id="PTHR21359:SF1">
    <property type="entry name" value="DUF5577 DOMAIN-CONTAINING PROTEIN"/>
    <property type="match status" value="1"/>
</dbReference>
<reference evidence="2" key="3">
    <citation type="submission" date="2025-09" db="UniProtKB">
        <authorList>
            <consortium name="Ensembl"/>
        </authorList>
    </citation>
    <scope>IDENTIFICATION</scope>
</reference>
<evidence type="ECO:0000313" key="3">
    <source>
        <dbReference type="Proteomes" id="UP000008144"/>
    </source>
</evidence>
<sequence>MSDPTVSTWIGFFKDAGIPSGLDMKYAILFCDHRIQKEILGDLNREYLLEMGIKAMGDVIAILKQAKLVSDEVTREKTTNLIRPTNGHRSNHMDTSTVAAKIDSVVHSADTSKSVFQRLGEDAPTPEDSAGVFRRLGEPVVSTTDDTTEEKLRSIKKTVNDTQKLKTGKRKSVLDRLGPPSDEAPVKKMVKTAGKNQPNIVVTSSNSVK</sequence>
<proteinExistence type="predicted"/>
<evidence type="ECO:0008006" key="4">
    <source>
        <dbReference type="Google" id="ProtNLM"/>
    </source>
</evidence>
<evidence type="ECO:0000313" key="2">
    <source>
        <dbReference type="Ensembl" id="ENSCINP00000022283.2"/>
    </source>
</evidence>
<organism evidence="2 3">
    <name type="scientific">Ciona intestinalis</name>
    <name type="common">Transparent sea squirt</name>
    <name type="synonym">Ascidia intestinalis</name>
    <dbReference type="NCBI Taxonomy" id="7719"/>
    <lineage>
        <taxon>Eukaryota</taxon>
        <taxon>Metazoa</taxon>
        <taxon>Chordata</taxon>
        <taxon>Tunicata</taxon>
        <taxon>Ascidiacea</taxon>
        <taxon>Phlebobranchia</taxon>
        <taxon>Cionidae</taxon>
        <taxon>Ciona</taxon>
    </lineage>
</organism>
<reference evidence="2" key="2">
    <citation type="submission" date="2025-08" db="UniProtKB">
        <authorList>
            <consortium name="Ensembl"/>
        </authorList>
    </citation>
    <scope>IDENTIFICATION</scope>
</reference>
<dbReference type="SUPFAM" id="SSF47769">
    <property type="entry name" value="SAM/Pointed domain"/>
    <property type="match status" value="1"/>
</dbReference>
<dbReference type="Pfam" id="PF18017">
    <property type="entry name" value="SAM_4"/>
    <property type="match status" value="1"/>
</dbReference>
<dbReference type="InterPro" id="IPR013761">
    <property type="entry name" value="SAM/pointed_sf"/>
</dbReference>
<dbReference type="Gene3D" id="1.10.150.50">
    <property type="entry name" value="Transcription Factor, Ets-1"/>
    <property type="match status" value="1"/>
</dbReference>
<protein>
    <recommendedName>
        <fullName evidence="4">SAM domain-containing protein</fullName>
    </recommendedName>
</protein>
<dbReference type="CDD" id="cd09531">
    <property type="entry name" value="SAM_CS047"/>
    <property type="match status" value="1"/>
</dbReference>
<dbReference type="Proteomes" id="UP000008144">
    <property type="component" value="Unassembled WGS sequence"/>
</dbReference>
<dbReference type="AlphaFoldDB" id="F6W059"/>
<dbReference type="InterPro" id="IPR040772">
    <property type="entry name" value="C19orf47_SAM"/>
</dbReference>